<keyword evidence="1" id="KW-0472">Membrane</keyword>
<proteinExistence type="predicted"/>
<accession>A0AAD6N5D9</accession>
<dbReference type="PANTHER" id="PTHR20772">
    <property type="entry name" value="PROTEIN FMP42"/>
    <property type="match status" value="1"/>
</dbReference>
<sequence>MVTGAFDASAAIFLLYSLVYDATDGNFTIRKFFLSYTIVPALILTAEFIYMPPHSYHTITELECKIDKAKDDSRDVHESDEDIHVADDLFRVRSARADYRKATLHEIENIAGDAHQREERMKTLQERQRVSGVWGVLHGAPARKQMLSFWFILILLLTALLMLRMNYFIATIRAQYLYMLGSEDVSASINRLFDIALPIGGIASTPVIGVLLNSLSVAVLFCLLTVLIVVIGVFNCLPYLWSAYVTVVMFVIFRPLYYSSVSDYVTKVFGFASFGRIYGTVVCVSGIFCLIQSELDAVTRFALDGNPIPITIALTAAGAFFSATLAVFVAVKGRKFVAGVEAGPGDHDERERCLPAAGAGYGTI</sequence>
<protein>
    <submittedName>
        <fullName evidence="2">Major facilitator superfamily transporter</fullName>
    </submittedName>
</protein>
<gene>
    <name evidence="2" type="ORF">N7460_010651</name>
</gene>
<keyword evidence="1" id="KW-1133">Transmembrane helix</keyword>
<reference evidence="2" key="1">
    <citation type="journal article" date="2023" name="IMA Fungus">
        <title>Comparative genomic study of the Penicillium genus elucidates a diverse pangenome and 15 lateral gene transfer events.</title>
        <authorList>
            <person name="Petersen C."/>
            <person name="Sorensen T."/>
            <person name="Nielsen M.R."/>
            <person name="Sondergaard T.E."/>
            <person name="Sorensen J.L."/>
            <person name="Fitzpatrick D.A."/>
            <person name="Frisvad J.C."/>
            <person name="Nielsen K.L."/>
        </authorList>
    </citation>
    <scope>NUCLEOTIDE SEQUENCE</scope>
    <source>
        <strain evidence="2">IBT 15450</strain>
    </source>
</reference>
<organism evidence="2 3">
    <name type="scientific">Penicillium canescens</name>
    <dbReference type="NCBI Taxonomy" id="5083"/>
    <lineage>
        <taxon>Eukaryota</taxon>
        <taxon>Fungi</taxon>
        <taxon>Dikarya</taxon>
        <taxon>Ascomycota</taxon>
        <taxon>Pezizomycotina</taxon>
        <taxon>Eurotiomycetes</taxon>
        <taxon>Eurotiomycetidae</taxon>
        <taxon>Eurotiales</taxon>
        <taxon>Aspergillaceae</taxon>
        <taxon>Penicillium</taxon>
    </lineage>
</organism>
<feature type="transmembrane region" description="Helical" evidence="1">
    <location>
        <begin position="308"/>
        <end position="331"/>
    </location>
</feature>
<dbReference type="SUPFAM" id="SSF103473">
    <property type="entry name" value="MFS general substrate transporter"/>
    <property type="match status" value="1"/>
</dbReference>
<keyword evidence="3" id="KW-1185">Reference proteome</keyword>
<reference evidence="2" key="2">
    <citation type="submission" date="2023-01" db="EMBL/GenBank/DDBJ databases">
        <authorList>
            <person name="Petersen C."/>
        </authorList>
    </citation>
    <scope>NUCLEOTIDE SEQUENCE</scope>
    <source>
        <strain evidence="2">IBT 15450</strain>
    </source>
</reference>
<dbReference type="AlphaFoldDB" id="A0AAD6N5D9"/>
<dbReference type="PANTHER" id="PTHR20772:SF4">
    <property type="entry name" value="HYPOTHETICAL AMINO ACID TRANSPORTER (EUROFUNG)"/>
    <property type="match status" value="1"/>
</dbReference>
<dbReference type="GO" id="GO:0000329">
    <property type="term" value="C:fungal-type vacuole membrane"/>
    <property type="evidence" value="ECO:0007669"/>
    <property type="project" value="TreeGrafter"/>
</dbReference>
<dbReference type="EMBL" id="JAQJZL010000014">
    <property type="protein sequence ID" value="KAJ6030385.1"/>
    <property type="molecule type" value="Genomic_DNA"/>
</dbReference>
<dbReference type="InterPro" id="IPR036259">
    <property type="entry name" value="MFS_trans_sf"/>
</dbReference>
<feature type="transmembrane region" description="Helical" evidence="1">
    <location>
        <begin position="33"/>
        <end position="50"/>
    </location>
</feature>
<dbReference type="Proteomes" id="UP001219568">
    <property type="component" value="Unassembled WGS sequence"/>
</dbReference>
<comment type="caution">
    <text evidence="2">The sequence shown here is derived from an EMBL/GenBank/DDBJ whole genome shotgun (WGS) entry which is preliminary data.</text>
</comment>
<feature type="transmembrane region" description="Helical" evidence="1">
    <location>
        <begin position="147"/>
        <end position="169"/>
    </location>
</feature>
<evidence type="ECO:0000313" key="2">
    <source>
        <dbReference type="EMBL" id="KAJ6030385.1"/>
    </source>
</evidence>
<evidence type="ECO:0000256" key="1">
    <source>
        <dbReference type="SAM" id="Phobius"/>
    </source>
</evidence>
<evidence type="ECO:0000313" key="3">
    <source>
        <dbReference type="Proteomes" id="UP001219568"/>
    </source>
</evidence>
<feature type="transmembrane region" description="Helical" evidence="1">
    <location>
        <begin position="215"/>
        <end position="234"/>
    </location>
</feature>
<feature type="transmembrane region" description="Helical" evidence="1">
    <location>
        <begin position="240"/>
        <end position="257"/>
    </location>
</feature>
<keyword evidence="1" id="KW-0812">Transmembrane</keyword>
<feature type="transmembrane region" description="Helical" evidence="1">
    <location>
        <begin position="269"/>
        <end position="288"/>
    </location>
</feature>
<name>A0AAD6N5D9_PENCN</name>
<dbReference type="InterPro" id="IPR052599">
    <property type="entry name" value="SLC43A_AATransporter"/>
</dbReference>